<name>N6XCL3_9ACTO</name>
<dbReference type="EMBL" id="AQHZ01000005">
    <property type="protein sequence ID" value="ENO18978.1"/>
    <property type="molecule type" value="Genomic_DNA"/>
</dbReference>
<evidence type="ECO:0000313" key="2">
    <source>
        <dbReference type="Proteomes" id="UP000013015"/>
    </source>
</evidence>
<accession>N6XCL3</accession>
<protein>
    <submittedName>
        <fullName evidence="1">Uncharacterized protein</fullName>
    </submittedName>
</protein>
<keyword evidence="2" id="KW-1185">Reference proteome</keyword>
<organism evidence="1 2">
    <name type="scientific">Schaalia cardiffensis F0333</name>
    <dbReference type="NCBI Taxonomy" id="888050"/>
    <lineage>
        <taxon>Bacteria</taxon>
        <taxon>Bacillati</taxon>
        <taxon>Actinomycetota</taxon>
        <taxon>Actinomycetes</taxon>
        <taxon>Actinomycetales</taxon>
        <taxon>Actinomycetaceae</taxon>
        <taxon>Schaalia</taxon>
    </lineage>
</organism>
<gene>
    <name evidence="1" type="ORF">HMPREF9004_0313</name>
</gene>
<dbReference type="Proteomes" id="UP000013015">
    <property type="component" value="Unassembled WGS sequence"/>
</dbReference>
<sequence>MNVDSVMSAGVSAPVQEHHSFTAPAWIRSGFDEQEGKVE</sequence>
<reference evidence="1 2" key="1">
    <citation type="submission" date="2013-03" db="EMBL/GenBank/DDBJ databases">
        <title>Reference genome for the Human Microbiome Project.</title>
        <authorList>
            <person name="Aqrawi P."/>
            <person name="Ayvaz T."/>
            <person name="Bess C."/>
            <person name="Blankenburg K."/>
            <person name="Coyle M."/>
            <person name="Deng J."/>
            <person name="Forbes L."/>
            <person name="Fowler G."/>
            <person name="Francisco L."/>
            <person name="Fu Q."/>
            <person name="Gibbs R."/>
            <person name="Gross S."/>
            <person name="Gubbala S."/>
            <person name="Hale W."/>
            <person name="Hemphill L."/>
            <person name="Highlander S."/>
            <person name="Hirani K."/>
            <person name="Jackson L."/>
            <person name="Jakkamsetti A."/>
            <person name="Javaid M."/>
            <person name="Jayaseelan J.C."/>
            <person name="Jiang H."/>
            <person name="Joshi V."/>
            <person name="Korchina V."/>
            <person name="Kovar C."/>
            <person name="Lara F."/>
            <person name="Lee S."/>
            <person name="Liu Y."/>
            <person name="Mata R."/>
            <person name="Mathew T."/>
            <person name="Munidasa M."/>
            <person name="Muzny D."/>
            <person name="Nazareth L."/>
            <person name="Ngo R."/>
            <person name="Nguyen L."/>
            <person name="Nguyen N."/>
            <person name="Okwuonu G."/>
            <person name="Ongeri F."/>
            <person name="Palculict T."/>
            <person name="Patil S."/>
            <person name="Petrosino J."/>
            <person name="Pham C."/>
            <person name="Pham P."/>
            <person name="Pu L.-L."/>
            <person name="Qin X."/>
            <person name="Qu J."/>
            <person name="Reid J."/>
            <person name="Ross M."/>
            <person name="Ruth R."/>
            <person name="Saada N."/>
            <person name="San Lucas F."/>
            <person name="Santibanez J."/>
            <person name="Shang Y."/>
            <person name="Simmons D."/>
            <person name="Song X.-Z."/>
            <person name="Tang L.-Y."/>
            <person name="Thornton R."/>
            <person name="Warren J."/>
            <person name="Weissenberger G."/>
            <person name="Wilczek-Boney K."/>
            <person name="Worley K."/>
            <person name="Youmans B."/>
            <person name="Zhang J."/>
            <person name="Zhang L."/>
            <person name="Zhao Z."/>
            <person name="Zhou C."/>
            <person name="Zhu D."/>
            <person name="Zhu Y."/>
        </authorList>
    </citation>
    <scope>NUCLEOTIDE SEQUENCE [LARGE SCALE GENOMIC DNA]</scope>
    <source>
        <strain evidence="1 2">F0333</strain>
    </source>
</reference>
<dbReference type="HOGENOM" id="CLU_3303251_0_0_11"/>
<proteinExistence type="predicted"/>
<comment type="caution">
    <text evidence="1">The sequence shown here is derived from an EMBL/GenBank/DDBJ whole genome shotgun (WGS) entry which is preliminary data.</text>
</comment>
<dbReference type="AlphaFoldDB" id="N6XCL3"/>
<dbReference type="PATRIC" id="fig|888050.3.peg.306"/>
<evidence type="ECO:0000313" key="1">
    <source>
        <dbReference type="EMBL" id="ENO18978.1"/>
    </source>
</evidence>